<evidence type="ECO:0000256" key="4">
    <source>
        <dbReference type="ARBA" id="ARBA00022833"/>
    </source>
</evidence>
<reference evidence="11 12" key="1">
    <citation type="journal article" date="2021" name="Comput. Struct. Biotechnol. J.">
        <title>De novo genome assembly of the potent medicinal plant Rehmannia glutinosa using nanopore technology.</title>
        <authorList>
            <person name="Ma L."/>
            <person name="Dong C."/>
            <person name="Song C."/>
            <person name="Wang X."/>
            <person name="Zheng X."/>
            <person name="Niu Y."/>
            <person name="Chen S."/>
            <person name="Feng W."/>
        </authorList>
    </citation>
    <scope>NUCLEOTIDE SEQUENCE [LARGE SCALE GENOMIC DNA]</scope>
    <source>
        <strain evidence="11">DH-2019</strain>
    </source>
</reference>
<evidence type="ECO:0000313" key="11">
    <source>
        <dbReference type="EMBL" id="KAK6146893.1"/>
    </source>
</evidence>
<sequence>MDLDPSKNSDEMIIWGTHDDFGQNIVQTRSYRCTFCKRGFSNAQALGGHMNIHRKDRAKLKEFFRENLLSLDITKSTDCEDSPPHDFSGTENLSLQENQSSDDKNDDLDRDEGRQDHSDTDLLVNEGLIPLFDEGPSGNSGGDKEEVSARHFDKQVVDKVELDLELRLGPHEPQYDQKSKPE</sequence>
<evidence type="ECO:0000256" key="9">
    <source>
        <dbReference type="SAM" id="MobiDB-lite"/>
    </source>
</evidence>
<keyword evidence="4" id="KW-0862">Zinc</keyword>
<feature type="domain" description="C2H2-type" evidence="10">
    <location>
        <begin position="31"/>
        <end position="58"/>
    </location>
</feature>
<gene>
    <name evidence="11" type="ORF">DH2020_017805</name>
</gene>
<dbReference type="PANTHER" id="PTHR45801">
    <property type="entry name" value="OS07G0101800 PROTEIN"/>
    <property type="match status" value="1"/>
</dbReference>
<protein>
    <recommendedName>
        <fullName evidence="10">C2H2-type domain-containing protein</fullName>
    </recommendedName>
</protein>
<evidence type="ECO:0000256" key="7">
    <source>
        <dbReference type="ARBA" id="ARBA00023242"/>
    </source>
</evidence>
<dbReference type="PROSITE" id="PS00028">
    <property type="entry name" value="ZINC_FINGER_C2H2_1"/>
    <property type="match status" value="1"/>
</dbReference>
<dbReference type="InterPro" id="IPR036236">
    <property type="entry name" value="Znf_C2H2_sf"/>
</dbReference>
<dbReference type="EMBL" id="JABTTQ020000010">
    <property type="protein sequence ID" value="KAK6146893.1"/>
    <property type="molecule type" value="Genomic_DNA"/>
</dbReference>
<feature type="compositionally biased region" description="Basic and acidic residues" evidence="9">
    <location>
        <begin position="142"/>
        <end position="152"/>
    </location>
</feature>
<keyword evidence="12" id="KW-1185">Reference proteome</keyword>
<name>A0ABR0WH60_REHGL</name>
<evidence type="ECO:0000313" key="12">
    <source>
        <dbReference type="Proteomes" id="UP001318860"/>
    </source>
</evidence>
<evidence type="ECO:0000256" key="5">
    <source>
        <dbReference type="ARBA" id="ARBA00023015"/>
    </source>
</evidence>
<dbReference type="Pfam" id="PF13912">
    <property type="entry name" value="zf-C2H2_6"/>
    <property type="match status" value="1"/>
</dbReference>
<proteinExistence type="predicted"/>
<dbReference type="SUPFAM" id="SSF57667">
    <property type="entry name" value="beta-beta-alpha zinc fingers"/>
    <property type="match status" value="1"/>
</dbReference>
<keyword evidence="6" id="KW-0804">Transcription</keyword>
<evidence type="ECO:0000256" key="6">
    <source>
        <dbReference type="ARBA" id="ARBA00023163"/>
    </source>
</evidence>
<keyword evidence="2" id="KW-0479">Metal-binding</keyword>
<dbReference type="InterPro" id="IPR052426">
    <property type="entry name" value="Plant_dev_regulator"/>
</dbReference>
<dbReference type="SMART" id="SM00355">
    <property type="entry name" value="ZnF_C2H2"/>
    <property type="match status" value="1"/>
</dbReference>
<evidence type="ECO:0000256" key="1">
    <source>
        <dbReference type="ARBA" id="ARBA00004123"/>
    </source>
</evidence>
<evidence type="ECO:0000256" key="8">
    <source>
        <dbReference type="PROSITE-ProRule" id="PRU00042"/>
    </source>
</evidence>
<dbReference type="PROSITE" id="PS50157">
    <property type="entry name" value="ZINC_FINGER_C2H2_2"/>
    <property type="match status" value="1"/>
</dbReference>
<comment type="subcellular location">
    <subcellularLocation>
        <location evidence="1">Nucleus</location>
    </subcellularLocation>
</comment>
<dbReference type="InterPro" id="IPR013087">
    <property type="entry name" value="Znf_C2H2_type"/>
</dbReference>
<keyword evidence="5" id="KW-0805">Transcription regulation</keyword>
<dbReference type="Gene3D" id="3.30.160.60">
    <property type="entry name" value="Classic Zinc Finger"/>
    <property type="match status" value="1"/>
</dbReference>
<feature type="region of interest" description="Disordered" evidence="9">
    <location>
        <begin position="75"/>
        <end position="152"/>
    </location>
</feature>
<evidence type="ECO:0000256" key="3">
    <source>
        <dbReference type="ARBA" id="ARBA00022771"/>
    </source>
</evidence>
<feature type="compositionally biased region" description="Basic and acidic residues" evidence="9">
    <location>
        <begin position="111"/>
        <end position="120"/>
    </location>
</feature>
<feature type="compositionally biased region" description="Polar residues" evidence="9">
    <location>
        <begin position="89"/>
        <end position="99"/>
    </location>
</feature>
<dbReference type="Proteomes" id="UP001318860">
    <property type="component" value="Unassembled WGS sequence"/>
</dbReference>
<evidence type="ECO:0000259" key="10">
    <source>
        <dbReference type="PROSITE" id="PS50157"/>
    </source>
</evidence>
<dbReference type="PANTHER" id="PTHR45801:SF111">
    <property type="entry name" value="C2H2 AND C2HC ZINC FINGERS SUPERFAMILY PROTEIN"/>
    <property type="match status" value="1"/>
</dbReference>
<keyword evidence="3 8" id="KW-0863">Zinc-finger</keyword>
<organism evidence="11 12">
    <name type="scientific">Rehmannia glutinosa</name>
    <name type="common">Chinese foxglove</name>
    <dbReference type="NCBI Taxonomy" id="99300"/>
    <lineage>
        <taxon>Eukaryota</taxon>
        <taxon>Viridiplantae</taxon>
        <taxon>Streptophyta</taxon>
        <taxon>Embryophyta</taxon>
        <taxon>Tracheophyta</taxon>
        <taxon>Spermatophyta</taxon>
        <taxon>Magnoliopsida</taxon>
        <taxon>eudicotyledons</taxon>
        <taxon>Gunneridae</taxon>
        <taxon>Pentapetalae</taxon>
        <taxon>asterids</taxon>
        <taxon>lamiids</taxon>
        <taxon>Lamiales</taxon>
        <taxon>Orobanchaceae</taxon>
        <taxon>Rehmannieae</taxon>
        <taxon>Rehmannia</taxon>
    </lineage>
</organism>
<comment type="caution">
    <text evidence="11">The sequence shown here is derived from an EMBL/GenBank/DDBJ whole genome shotgun (WGS) entry which is preliminary data.</text>
</comment>
<keyword evidence="7" id="KW-0539">Nucleus</keyword>
<feature type="compositionally biased region" description="Basic and acidic residues" evidence="9">
    <location>
        <begin position="75"/>
        <end position="84"/>
    </location>
</feature>
<evidence type="ECO:0000256" key="2">
    <source>
        <dbReference type="ARBA" id="ARBA00022723"/>
    </source>
</evidence>
<accession>A0ABR0WH60</accession>